<evidence type="ECO:0000313" key="2">
    <source>
        <dbReference type="EMBL" id="RDH37386.1"/>
    </source>
</evidence>
<dbReference type="RefSeq" id="XP_026630408.1">
    <property type="nucleotide sequence ID" value="XM_026776792.1"/>
</dbReference>
<dbReference type="GeneID" id="38145148"/>
<proteinExistence type="predicted"/>
<evidence type="ECO:0000313" key="3">
    <source>
        <dbReference type="Proteomes" id="UP000253729"/>
    </source>
</evidence>
<organism evidence="2 3">
    <name type="scientific">Aspergillus welwitschiae</name>
    <dbReference type="NCBI Taxonomy" id="1341132"/>
    <lineage>
        <taxon>Eukaryota</taxon>
        <taxon>Fungi</taxon>
        <taxon>Dikarya</taxon>
        <taxon>Ascomycota</taxon>
        <taxon>Pezizomycotina</taxon>
        <taxon>Eurotiomycetes</taxon>
        <taxon>Eurotiomycetidae</taxon>
        <taxon>Eurotiales</taxon>
        <taxon>Aspergillaceae</taxon>
        <taxon>Aspergillus</taxon>
        <taxon>Aspergillus subgen. Circumdati</taxon>
    </lineage>
</organism>
<reference evidence="2 3" key="1">
    <citation type="submission" date="2018-07" db="EMBL/GenBank/DDBJ databases">
        <title>The genomes of Aspergillus section Nigri reveals drivers in fungal speciation.</title>
        <authorList>
            <consortium name="DOE Joint Genome Institute"/>
            <person name="Vesth T.C."/>
            <person name="Nybo J."/>
            <person name="Theobald S."/>
            <person name="Brandl J."/>
            <person name="Frisvad J.C."/>
            <person name="Nielsen K.F."/>
            <person name="Lyhne E.K."/>
            <person name="Kogle M.E."/>
            <person name="Kuo A."/>
            <person name="Riley R."/>
            <person name="Clum A."/>
            <person name="Nolan M."/>
            <person name="Lipzen A."/>
            <person name="Salamov A."/>
            <person name="Henrissat B."/>
            <person name="Wiebenga A."/>
            <person name="De vries R.P."/>
            <person name="Grigoriev I.V."/>
            <person name="Mortensen U.H."/>
            <person name="Andersen M.R."/>
            <person name="Baker S.E."/>
        </authorList>
    </citation>
    <scope>NUCLEOTIDE SEQUENCE [LARGE SCALE GENOMIC DNA]</scope>
    <source>
        <strain evidence="2 3">CBS 139.54b</strain>
    </source>
</reference>
<feature type="compositionally biased region" description="Basic and acidic residues" evidence="1">
    <location>
        <begin position="27"/>
        <end position="45"/>
    </location>
</feature>
<protein>
    <submittedName>
        <fullName evidence="2">Uncharacterized protein</fullName>
    </submittedName>
</protein>
<feature type="compositionally biased region" description="Basic and acidic residues" evidence="1">
    <location>
        <begin position="1"/>
        <end position="20"/>
    </location>
</feature>
<keyword evidence="3" id="KW-1185">Reference proteome</keyword>
<feature type="region of interest" description="Disordered" evidence="1">
    <location>
        <begin position="63"/>
        <end position="100"/>
    </location>
</feature>
<sequence length="138" mass="15638">MENGANREKGEFKAQGETKRPRNPSWKLHEKGENRHPSDLTDRTRSAWKSRVNQVWLGSKLCPRRLFHGKMRTNQRPRPEKTRRKGGGKKEEKEKKVSDRATFELGIVAAATEQQQAAGLPYSIVGSEPAPNPPGLNR</sequence>
<dbReference type="AlphaFoldDB" id="A0A3F3QFF1"/>
<accession>A0A3F3QFF1</accession>
<gene>
    <name evidence="2" type="ORF">BDQ94DRAFT_89638</name>
</gene>
<feature type="compositionally biased region" description="Basic residues" evidence="1">
    <location>
        <begin position="63"/>
        <end position="87"/>
    </location>
</feature>
<feature type="compositionally biased region" description="Basic and acidic residues" evidence="1">
    <location>
        <begin position="88"/>
        <end position="100"/>
    </location>
</feature>
<dbReference type="EMBL" id="KZ852035">
    <property type="protein sequence ID" value="RDH37386.1"/>
    <property type="molecule type" value="Genomic_DNA"/>
</dbReference>
<dbReference type="Proteomes" id="UP000253729">
    <property type="component" value="Unassembled WGS sequence"/>
</dbReference>
<name>A0A3F3QFF1_9EURO</name>
<evidence type="ECO:0000256" key="1">
    <source>
        <dbReference type="SAM" id="MobiDB-lite"/>
    </source>
</evidence>
<feature type="region of interest" description="Disordered" evidence="1">
    <location>
        <begin position="1"/>
        <end position="46"/>
    </location>
</feature>